<reference evidence="7 8" key="1">
    <citation type="submission" date="2018-05" db="EMBL/GenBank/DDBJ databases">
        <title>Evolution of GPA BGCs.</title>
        <authorList>
            <person name="Waglechner N."/>
            <person name="Wright G.D."/>
        </authorList>
    </citation>
    <scope>NUCLEOTIDE SEQUENCE [LARGE SCALE GENOMIC DNA]</scope>
    <source>
        <strain evidence="7 8">A82846</strain>
    </source>
</reference>
<keyword evidence="4 5" id="KW-0472">Membrane</keyword>
<sequence length="458" mass="47949">MTSQLYRWRWLALAALLLAEAMNLFDSTVIPVASPAIRTDLAVSDTALQWLTAGYTLPFALLLITGGRLGDILGRRRVFVAGVLTFVLCSALCACAPNVAVLLAGRALQGASAALIIPQTFGLIRAMFTGTEVAKALGTIGPVMALSALCGPVAGGMLVDANLLGLGWRPVFLLNVPLGLAVLAVSPLILQDRSPARPRLDVGGTLLASLGIGLLVFPLVEGNDTGWPTWTWLSMTLGLGTLVVFARHQRRRIHPLVEPSLFRGKVFPASLISSLLFFTVMNGLLFVLVLFLQLAQHKTPSAAALALLPWSAGLAIGSWTAGAVLVPRFGPKVMRAGLGLVLVGLVGIAVSLTAIPLFVTGIGLGVFTVPFFGNALSGVAPHETGSASGLLNAVQQLGATIGVALLGTVFFRFGMLEAVIIAIVLIVAVLALTIAMIPTRWPLRRSPDRKPHPANSKG</sequence>
<feature type="transmembrane region" description="Helical" evidence="5">
    <location>
        <begin position="266"/>
        <end position="292"/>
    </location>
</feature>
<dbReference type="Proteomes" id="UP000287547">
    <property type="component" value="Unassembled WGS sequence"/>
</dbReference>
<dbReference type="Gene3D" id="1.20.1250.20">
    <property type="entry name" value="MFS general substrate transporter like domains"/>
    <property type="match status" value="1"/>
</dbReference>
<dbReference type="PANTHER" id="PTHR42718:SF39">
    <property type="entry name" value="ACTINORHODIN TRANSPORTER-RELATED"/>
    <property type="match status" value="1"/>
</dbReference>
<dbReference type="GO" id="GO:0005886">
    <property type="term" value="C:plasma membrane"/>
    <property type="evidence" value="ECO:0007669"/>
    <property type="project" value="UniProtKB-SubCell"/>
</dbReference>
<evidence type="ECO:0000256" key="2">
    <source>
        <dbReference type="ARBA" id="ARBA00022692"/>
    </source>
</evidence>
<gene>
    <name evidence="7" type="ORF">DMH04_09295</name>
</gene>
<keyword evidence="3 5" id="KW-1133">Transmembrane helix</keyword>
<dbReference type="PROSITE" id="PS50850">
    <property type="entry name" value="MFS"/>
    <property type="match status" value="1"/>
</dbReference>
<dbReference type="Pfam" id="PF07690">
    <property type="entry name" value="MFS_1"/>
    <property type="match status" value="1"/>
</dbReference>
<dbReference type="Gene3D" id="1.20.1720.10">
    <property type="entry name" value="Multidrug resistance protein D"/>
    <property type="match status" value="1"/>
</dbReference>
<name>A0A428ZIX2_KIBAR</name>
<evidence type="ECO:0000256" key="5">
    <source>
        <dbReference type="SAM" id="Phobius"/>
    </source>
</evidence>
<dbReference type="InterPro" id="IPR011701">
    <property type="entry name" value="MFS"/>
</dbReference>
<evidence type="ECO:0000313" key="8">
    <source>
        <dbReference type="Proteomes" id="UP000287547"/>
    </source>
</evidence>
<comment type="subcellular location">
    <subcellularLocation>
        <location evidence="1">Cell membrane</location>
        <topology evidence="1">Multi-pass membrane protein</topology>
    </subcellularLocation>
</comment>
<protein>
    <submittedName>
        <fullName evidence="7">MFS transporter</fullName>
    </submittedName>
</protein>
<feature type="domain" description="Major facilitator superfamily (MFS) profile" evidence="6">
    <location>
        <begin position="12"/>
        <end position="440"/>
    </location>
</feature>
<feature type="transmembrane region" description="Helical" evidence="5">
    <location>
        <begin position="304"/>
        <end position="326"/>
    </location>
</feature>
<dbReference type="GO" id="GO:0022857">
    <property type="term" value="F:transmembrane transporter activity"/>
    <property type="evidence" value="ECO:0007669"/>
    <property type="project" value="InterPro"/>
</dbReference>
<dbReference type="RefSeq" id="WP_063758480.1">
    <property type="nucleotide sequence ID" value="NZ_QHKI01000005.1"/>
</dbReference>
<dbReference type="SUPFAM" id="SSF103473">
    <property type="entry name" value="MFS general substrate transporter"/>
    <property type="match status" value="1"/>
</dbReference>
<dbReference type="InterPro" id="IPR036259">
    <property type="entry name" value="MFS_trans_sf"/>
</dbReference>
<feature type="transmembrane region" description="Helical" evidence="5">
    <location>
        <begin position="202"/>
        <end position="220"/>
    </location>
</feature>
<feature type="transmembrane region" description="Helical" evidence="5">
    <location>
        <begin position="107"/>
        <end position="128"/>
    </location>
</feature>
<feature type="transmembrane region" description="Helical" evidence="5">
    <location>
        <begin position="226"/>
        <end position="245"/>
    </location>
</feature>
<feature type="transmembrane region" description="Helical" evidence="5">
    <location>
        <begin position="140"/>
        <end position="159"/>
    </location>
</feature>
<feature type="transmembrane region" description="Helical" evidence="5">
    <location>
        <begin position="418"/>
        <end position="437"/>
    </location>
</feature>
<comment type="caution">
    <text evidence="7">The sequence shown here is derived from an EMBL/GenBank/DDBJ whole genome shotgun (WGS) entry which is preliminary data.</text>
</comment>
<dbReference type="OrthoDB" id="4532109at2"/>
<feature type="transmembrane region" description="Helical" evidence="5">
    <location>
        <begin position="47"/>
        <end position="66"/>
    </location>
</feature>
<evidence type="ECO:0000259" key="6">
    <source>
        <dbReference type="PROSITE" id="PS50850"/>
    </source>
</evidence>
<organism evidence="7 8">
    <name type="scientific">Kibdelosporangium aridum</name>
    <dbReference type="NCBI Taxonomy" id="2030"/>
    <lineage>
        <taxon>Bacteria</taxon>
        <taxon>Bacillati</taxon>
        <taxon>Actinomycetota</taxon>
        <taxon>Actinomycetes</taxon>
        <taxon>Pseudonocardiales</taxon>
        <taxon>Pseudonocardiaceae</taxon>
        <taxon>Kibdelosporangium</taxon>
    </lineage>
</organism>
<feature type="transmembrane region" description="Helical" evidence="5">
    <location>
        <begin position="171"/>
        <end position="190"/>
    </location>
</feature>
<dbReference type="InterPro" id="IPR020846">
    <property type="entry name" value="MFS_dom"/>
</dbReference>
<proteinExistence type="predicted"/>
<evidence type="ECO:0000256" key="4">
    <source>
        <dbReference type="ARBA" id="ARBA00023136"/>
    </source>
</evidence>
<evidence type="ECO:0000256" key="1">
    <source>
        <dbReference type="ARBA" id="ARBA00004651"/>
    </source>
</evidence>
<feature type="transmembrane region" description="Helical" evidence="5">
    <location>
        <begin position="389"/>
        <end position="411"/>
    </location>
</feature>
<feature type="transmembrane region" description="Helical" evidence="5">
    <location>
        <begin position="78"/>
        <end position="101"/>
    </location>
</feature>
<keyword evidence="2 5" id="KW-0812">Transmembrane</keyword>
<accession>A0A428ZIX2</accession>
<dbReference type="PANTHER" id="PTHR42718">
    <property type="entry name" value="MAJOR FACILITATOR SUPERFAMILY MULTIDRUG TRANSPORTER MFSC"/>
    <property type="match status" value="1"/>
</dbReference>
<evidence type="ECO:0000313" key="7">
    <source>
        <dbReference type="EMBL" id="RSM87908.1"/>
    </source>
</evidence>
<dbReference type="CDD" id="cd17321">
    <property type="entry name" value="MFS_MMR_MDR_like"/>
    <property type="match status" value="1"/>
</dbReference>
<dbReference type="EMBL" id="QHKI01000005">
    <property type="protein sequence ID" value="RSM87908.1"/>
    <property type="molecule type" value="Genomic_DNA"/>
</dbReference>
<dbReference type="AlphaFoldDB" id="A0A428ZIX2"/>
<evidence type="ECO:0000256" key="3">
    <source>
        <dbReference type="ARBA" id="ARBA00022989"/>
    </source>
</evidence>
<feature type="transmembrane region" description="Helical" evidence="5">
    <location>
        <begin position="338"/>
        <end position="369"/>
    </location>
</feature>